<evidence type="ECO:0000256" key="2">
    <source>
        <dbReference type="ARBA" id="ARBA00007602"/>
    </source>
</evidence>
<feature type="transmembrane region" description="Helical" evidence="13">
    <location>
        <begin position="72"/>
        <end position="89"/>
    </location>
</feature>
<feature type="transmembrane region" description="Helical" evidence="13">
    <location>
        <begin position="12"/>
        <end position="33"/>
    </location>
</feature>
<dbReference type="GO" id="GO:0015035">
    <property type="term" value="F:protein-disulfide reductase activity"/>
    <property type="evidence" value="ECO:0007669"/>
    <property type="project" value="UniProtKB-UniRule"/>
</dbReference>
<keyword evidence="12" id="KW-1003">Cell membrane</keyword>
<accession>A0A6I1FFP5</accession>
<dbReference type="InterPro" id="IPR003752">
    <property type="entry name" value="DiS_bond_form_DsbB/BdbC"/>
</dbReference>
<dbReference type="AlphaFoldDB" id="A0A6I1FFP5"/>
<evidence type="ECO:0000256" key="8">
    <source>
        <dbReference type="ARBA" id="ARBA00023136"/>
    </source>
</evidence>
<feature type="transmembrane region" description="Helical" evidence="13">
    <location>
        <begin position="115"/>
        <end position="141"/>
    </location>
</feature>
<name>A0A6I1FFP5_9BACI</name>
<evidence type="ECO:0000256" key="3">
    <source>
        <dbReference type="ARBA" id="ARBA00022448"/>
    </source>
</evidence>
<comment type="caution">
    <text evidence="14">The sequence shown here is derived from an EMBL/GenBank/DDBJ whole genome shotgun (WGS) entry which is preliminary data.</text>
</comment>
<sequence>MESKRTIIRLQDYSLYLAWIISVIATLGSLYFSEIKEFIPCELCWFQRIFMYPLAIILGIAAFYNETNLKKYVLPISLIGGAISFYHYLVQKVPGFADVKPCVQGVPCNMQYINWFGFVTIPFLALTAFTLISVLMIILLINNKKTVNRLL</sequence>
<evidence type="ECO:0000256" key="6">
    <source>
        <dbReference type="ARBA" id="ARBA00022989"/>
    </source>
</evidence>
<keyword evidence="11 12" id="KW-0676">Redox-active center</keyword>
<evidence type="ECO:0000256" key="11">
    <source>
        <dbReference type="ARBA" id="ARBA00023284"/>
    </source>
</evidence>
<proteinExistence type="inferred from homology"/>
<keyword evidence="3 12" id="KW-0813">Transport</keyword>
<dbReference type="SUPFAM" id="SSF158442">
    <property type="entry name" value="DsbB-like"/>
    <property type="match status" value="1"/>
</dbReference>
<evidence type="ECO:0000256" key="9">
    <source>
        <dbReference type="ARBA" id="ARBA00023157"/>
    </source>
</evidence>
<dbReference type="PANTHER" id="PTHR43469">
    <property type="entry name" value="DISULFIDE FORMATION PROTEIN-RELATED"/>
    <property type="match status" value="1"/>
</dbReference>
<dbReference type="HAMAP" id="MF_00287">
    <property type="entry name" value="BdbC"/>
    <property type="match status" value="1"/>
</dbReference>
<dbReference type="Gene3D" id="1.20.1550.10">
    <property type="entry name" value="DsbB-like"/>
    <property type="match status" value="1"/>
</dbReference>
<keyword evidence="15" id="KW-1185">Reference proteome</keyword>
<dbReference type="PIRSF" id="PIRSF036659">
    <property type="entry name" value="BdbC"/>
    <property type="match status" value="1"/>
</dbReference>
<dbReference type="PANTHER" id="PTHR43469:SF1">
    <property type="entry name" value="SPBETA PROPHAGE-DERIVED DISULFIDE BOND FORMATION PROTEIN B"/>
    <property type="match status" value="1"/>
</dbReference>
<evidence type="ECO:0000256" key="10">
    <source>
        <dbReference type="ARBA" id="ARBA00023186"/>
    </source>
</evidence>
<dbReference type="GO" id="GO:0005886">
    <property type="term" value="C:plasma membrane"/>
    <property type="evidence" value="ECO:0007669"/>
    <property type="project" value="UniProtKB-SubCell"/>
</dbReference>
<feature type="disulfide bond" description="Redox-active" evidence="12">
    <location>
        <begin position="102"/>
        <end position="108"/>
    </location>
</feature>
<dbReference type="EMBL" id="WEIO01000014">
    <property type="protein sequence ID" value="KAB7704373.1"/>
    <property type="molecule type" value="Genomic_DNA"/>
</dbReference>
<evidence type="ECO:0000256" key="5">
    <source>
        <dbReference type="ARBA" id="ARBA00022982"/>
    </source>
</evidence>
<dbReference type="Proteomes" id="UP000429595">
    <property type="component" value="Unassembled WGS sequence"/>
</dbReference>
<evidence type="ECO:0000256" key="7">
    <source>
        <dbReference type="ARBA" id="ARBA00023002"/>
    </source>
</evidence>
<evidence type="ECO:0000256" key="12">
    <source>
        <dbReference type="HAMAP-Rule" id="MF_00287"/>
    </source>
</evidence>
<keyword evidence="10 12" id="KW-0143">Chaperone</keyword>
<feature type="disulfide bond" description="Redox-active" evidence="12">
    <location>
        <begin position="41"/>
        <end position="44"/>
    </location>
</feature>
<organism evidence="14 15">
    <name type="scientific">Bacillus aerolatus</name>
    <dbReference type="NCBI Taxonomy" id="2653354"/>
    <lineage>
        <taxon>Bacteria</taxon>
        <taxon>Bacillati</taxon>
        <taxon>Bacillota</taxon>
        <taxon>Bacilli</taxon>
        <taxon>Bacillales</taxon>
        <taxon>Bacillaceae</taxon>
        <taxon>Bacillus</taxon>
    </lineage>
</organism>
<dbReference type="Pfam" id="PF02600">
    <property type="entry name" value="DsbB"/>
    <property type="match status" value="1"/>
</dbReference>
<comment type="function">
    <text evidence="12">Required for disulfide bond formation in some proteins.</text>
</comment>
<evidence type="ECO:0000256" key="13">
    <source>
        <dbReference type="SAM" id="Phobius"/>
    </source>
</evidence>
<comment type="subcellular location">
    <subcellularLocation>
        <location evidence="12">Cell membrane</location>
        <topology evidence="12">Multi-pass membrane protein</topology>
    </subcellularLocation>
    <subcellularLocation>
        <location evidence="1">Membrane</location>
        <topology evidence="1">Multi-pass membrane protein</topology>
    </subcellularLocation>
</comment>
<evidence type="ECO:0000256" key="4">
    <source>
        <dbReference type="ARBA" id="ARBA00022692"/>
    </source>
</evidence>
<keyword evidence="5 12" id="KW-0249">Electron transport</keyword>
<evidence type="ECO:0000256" key="1">
    <source>
        <dbReference type="ARBA" id="ARBA00004141"/>
    </source>
</evidence>
<keyword evidence="7 12" id="KW-0560">Oxidoreductase</keyword>
<protein>
    <recommendedName>
        <fullName evidence="12">Probable disulfide formation protein</fullName>
    </recommendedName>
    <alternativeName>
        <fullName evidence="12">Disulfide oxidoreductase</fullName>
    </alternativeName>
    <alternativeName>
        <fullName evidence="12">Thiol-disulfide oxidoreductase</fullName>
    </alternativeName>
</protein>
<dbReference type="InterPro" id="IPR012187">
    <property type="entry name" value="Disulphide_bond_form_BdbC"/>
</dbReference>
<keyword evidence="4 12" id="KW-0812">Transmembrane</keyword>
<dbReference type="NCBIfam" id="NF002849">
    <property type="entry name" value="PRK03113.1"/>
    <property type="match status" value="1"/>
</dbReference>
<comment type="similarity">
    <text evidence="2 12">Belongs to the DsbB family. BdbC subfamily.</text>
</comment>
<evidence type="ECO:0000313" key="15">
    <source>
        <dbReference type="Proteomes" id="UP000429595"/>
    </source>
</evidence>
<feature type="transmembrane region" description="Helical" evidence="13">
    <location>
        <begin position="45"/>
        <end position="65"/>
    </location>
</feature>
<reference evidence="14 15" key="1">
    <citation type="submission" date="2019-10" db="EMBL/GenBank/DDBJ databases">
        <title>Bacillus aerolatum sp. nov., isolated from bioaerosol of sport playgrounds.</title>
        <authorList>
            <person name="Chen P."/>
            <person name="Zhang G."/>
        </authorList>
    </citation>
    <scope>NUCLEOTIDE SEQUENCE [LARGE SCALE GENOMIC DNA]</scope>
    <source>
        <strain evidence="14 15">CX253</strain>
    </source>
</reference>
<dbReference type="InterPro" id="IPR023380">
    <property type="entry name" value="DsbB-like_sf"/>
</dbReference>
<dbReference type="GO" id="GO:0006457">
    <property type="term" value="P:protein folding"/>
    <property type="evidence" value="ECO:0007669"/>
    <property type="project" value="InterPro"/>
</dbReference>
<gene>
    <name evidence="12" type="primary">bdbC</name>
    <name evidence="14" type="ORF">F9802_17625</name>
</gene>
<keyword evidence="6 12" id="KW-1133">Transmembrane helix</keyword>
<keyword evidence="8 12" id="KW-0472">Membrane</keyword>
<dbReference type="RefSeq" id="WP_152154319.1">
    <property type="nucleotide sequence ID" value="NZ_WEIO01000014.1"/>
</dbReference>
<evidence type="ECO:0000313" key="14">
    <source>
        <dbReference type="EMBL" id="KAB7704373.1"/>
    </source>
</evidence>
<keyword evidence="9 12" id="KW-1015">Disulfide bond</keyword>